<protein>
    <recommendedName>
        <fullName evidence="3">DUF3368 domain-containing protein</fullName>
    </recommendedName>
</protein>
<dbReference type="InterPro" id="IPR021799">
    <property type="entry name" value="PIN-like_prokaryotic"/>
</dbReference>
<evidence type="ECO:0008006" key="3">
    <source>
        <dbReference type="Google" id="ProtNLM"/>
    </source>
</evidence>
<evidence type="ECO:0000313" key="1">
    <source>
        <dbReference type="EMBL" id="QFS43371.1"/>
    </source>
</evidence>
<name>A0A5P8VSR9_9NOSO</name>
<dbReference type="AlphaFoldDB" id="A0A5P8VSR9"/>
<dbReference type="Proteomes" id="UP000326678">
    <property type="component" value="Chromosome Gxm1"/>
</dbReference>
<keyword evidence="2" id="KW-1185">Reference proteome</keyword>
<dbReference type="PANTHER" id="PTHR39550">
    <property type="entry name" value="SLL0658 PROTEIN"/>
    <property type="match status" value="1"/>
</dbReference>
<dbReference type="KEGG" id="nsh:GXM_00844"/>
<proteinExistence type="predicted"/>
<organism evidence="1 2">
    <name type="scientific">Nostoc sphaeroides CCNUC1</name>
    <dbReference type="NCBI Taxonomy" id="2653204"/>
    <lineage>
        <taxon>Bacteria</taxon>
        <taxon>Bacillati</taxon>
        <taxon>Cyanobacteriota</taxon>
        <taxon>Cyanophyceae</taxon>
        <taxon>Nostocales</taxon>
        <taxon>Nostocaceae</taxon>
        <taxon>Nostoc</taxon>
    </lineage>
</organism>
<reference evidence="1 2" key="1">
    <citation type="submission" date="2019-10" db="EMBL/GenBank/DDBJ databases">
        <title>Genomic and transcriptomic insights into the perfect genentic adaptation of a filamentous nitrogen-fixing cyanobacterium to rice fields.</title>
        <authorList>
            <person name="Chen Z."/>
        </authorList>
    </citation>
    <scope>NUCLEOTIDE SEQUENCE [LARGE SCALE GENOMIC DNA]</scope>
    <source>
        <strain evidence="1">CCNUC1</strain>
    </source>
</reference>
<dbReference type="RefSeq" id="WP_152588229.1">
    <property type="nucleotide sequence ID" value="NZ_CP045226.1"/>
</dbReference>
<dbReference type="EMBL" id="CP045226">
    <property type="protein sequence ID" value="QFS43371.1"/>
    <property type="molecule type" value="Genomic_DNA"/>
</dbReference>
<gene>
    <name evidence="1" type="ORF">GXM_00844</name>
</gene>
<sequence length="164" mass="18083">MIIISNTSPINYLILIGQINLLPELFQEIIIPQAVYTELSDKLAPPPVQAWIATPPNWLKIQTVSQSTDAMSTTGYAYANLLDPGESEAILLAQELNADLLILDDVKARRIAKDRGLVITGILGILDQATTMKLINLPVTIQSLKNTSFWASDSLFQKLLEKHS</sequence>
<evidence type="ECO:0000313" key="2">
    <source>
        <dbReference type="Proteomes" id="UP000326678"/>
    </source>
</evidence>
<dbReference type="PANTHER" id="PTHR39550:SF1">
    <property type="entry name" value="SLL0658 PROTEIN"/>
    <property type="match status" value="1"/>
</dbReference>
<dbReference type="Pfam" id="PF11848">
    <property type="entry name" value="DUF3368"/>
    <property type="match status" value="1"/>
</dbReference>
<accession>A0A5P8VSR9</accession>